<accession>A0A852SZI5</accession>
<dbReference type="SUPFAM" id="SSF54001">
    <property type="entry name" value="Cysteine proteinases"/>
    <property type="match status" value="1"/>
</dbReference>
<reference evidence="7 8" key="1">
    <citation type="submission" date="2020-07" db="EMBL/GenBank/DDBJ databases">
        <title>Sequencing the genomes of 1000 actinobacteria strains.</title>
        <authorList>
            <person name="Klenk H.-P."/>
        </authorList>
    </citation>
    <scope>NUCLEOTIDE SEQUENCE [LARGE SCALE GENOMIC DNA]</scope>
    <source>
        <strain evidence="7 8">DSM 23871</strain>
    </source>
</reference>
<evidence type="ECO:0000256" key="4">
    <source>
        <dbReference type="ARBA" id="ARBA00022807"/>
    </source>
</evidence>
<feature type="compositionally biased region" description="Low complexity" evidence="5">
    <location>
        <begin position="29"/>
        <end position="40"/>
    </location>
</feature>
<evidence type="ECO:0000313" key="7">
    <source>
        <dbReference type="EMBL" id="NYD74658.1"/>
    </source>
</evidence>
<dbReference type="GO" id="GO:0006508">
    <property type="term" value="P:proteolysis"/>
    <property type="evidence" value="ECO:0007669"/>
    <property type="project" value="UniProtKB-KW"/>
</dbReference>
<feature type="region of interest" description="Disordered" evidence="5">
    <location>
        <begin position="1"/>
        <end position="40"/>
    </location>
</feature>
<dbReference type="InterPro" id="IPR051794">
    <property type="entry name" value="PG_Endopeptidase_C40"/>
</dbReference>
<gene>
    <name evidence="7" type="ORF">BJ963_002177</name>
</gene>
<evidence type="ECO:0000256" key="5">
    <source>
        <dbReference type="SAM" id="MobiDB-lite"/>
    </source>
</evidence>
<dbReference type="PROSITE" id="PS51318">
    <property type="entry name" value="TAT"/>
    <property type="match status" value="1"/>
</dbReference>
<dbReference type="Pfam" id="PF00877">
    <property type="entry name" value="NLPC_P60"/>
    <property type="match status" value="1"/>
</dbReference>
<evidence type="ECO:0000256" key="3">
    <source>
        <dbReference type="ARBA" id="ARBA00022801"/>
    </source>
</evidence>
<dbReference type="PANTHER" id="PTHR47359:SF3">
    <property type="entry name" value="NLP_P60 DOMAIN-CONTAINING PROTEIN-RELATED"/>
    <property type="match status" value="1"/>
</dbReference>
<dbReference type="RefSeq" id="WP_246298033.1">
    <property type="nucleotide sequence ID" value="NZ_BAAAPX010000001.1"/>
</dbReference>
<name>A0A852SZI5_9MICO</name>
<feature type="compositionally biased region" description="Basic and acidic residues" evidence="5">
    <location>
        <begin position="1"/>
        <end position="19"/>
    </location>
</feature>
<sequence length="245" mass="25135">MTGGERRRALEQERAERTAGRSRRRRPVGARPSRGASRRGVALGASGATIALLAGIAMAPPAMAEPIDIVTAAASGRASHQTMTVSAIVASARVDRDDPVASAVAGVIAGHGGAAGERAAGAIVSALAVGGVREKIVATALSYLGDPYVLDGADHSGIDCSGLVMVSYAAVGIPLGHLVHLQDDAGRPISESDAQPGDLVVFDDEEHIAIYLGDGVLIQAPEEGRPVEITTVWQGVPHHFTRLLP</sequence>
<dbReference type="Gene3D" id="3.90.1720.10">
    <property type="entry name" value="endopeptidase domain like (from Nostoc punctiforme)"/>
    <property type="match status" value="1"/>
</dbReference>
<dbReference type="GO" id="GO:0008234">
    <property type="term" value="F:cysteine-type peptidase activity"/>
    <property type="evidence" value="ECO:0007669"/>
    <property type="project" value="UniProtKB-KW"/>
</dbReference>
<feature type="domain" description="NlpC/P60" evidence="6">
    <location>
        <begin position="130"/>
        <end position="245"/>
    </location>
</feature>
<comment type="caution">
    <text evidence="7">The sequence shown here is derived from an EMBL/GenBank/DDBJ whole genome shotgun (WGS) entry which is preliminary data.</text>
</comment>
<dbReference type="EMBL" id="JACCBJ010000001">
    <property type="protein sequence ID" value="NYD74658.1"/>
    <property type="molecule type" value="Genomic_DNA"/>
</dbReference>
<keyword evidence="8" id="KW-1185">Reference proteome</keyword>
<evidence type="ECO:0000313" key="8">
    <source>
        <dbReference type="Proteomes" id="UP000589620"/>
    </source>
</evidence>
<organism evidence="7 8">
    <name type="scientific">Leifsonia soli</name>
    <dbReference type="NCBI Taxonomy" id="582665"/>
    <lineage>
        <taxon>Bacteria</taxon>
        <taxon>Bacillati</taxon>
        <taxon>Actinomycetota</taxon>
        <taxon>Actinomycetes</taxon>
        <taxon>Micrococcales</taxon>
        <taxon>Microbacteriaceae</taxon>
        <taxon>Leifsonia</taxon>
    </lineage>
</organism>
<dbReference type="PROSITE" id="PS51935">
    <property type="entry name" value="NLPC_P60"/>
    <property type="match status" value="1"/>
</dbReference>
<evidence type="ECO:0000256" key="1">
    <source>
        <dbReference type="ARBA" id="ARBA00007074"/>
    </source>
</evidence>
<keyword evidence="3 7" id="KW-0378">Hydrolase</keyword>
<proteinExistence type="inferred from homology"/>
<dbReference type="InterPro" id="IPR006311">
    <property type="entry name" value="TAT_signal"/>
</dbReference>
<dbReference type="Proteomes" id="UP000589620">
    <property type="component" value="Unassembled WGS sequence"/>
</dbReference>
<keyword evidence="4" id="KW-0788">Thiol protease</keyword>
<dbReference type="InterPro" id="IPR038765">
    <property type="entry name" value="Papain-like_cys_pep_sf"/>
</dbReference>
<keyword evidence="2" id="KW-0645">Protease</keyword>
<evidence type="ECO:0000256" key="2">
    <source>
        <dbReference type="ARBA" id="ARBA00022670"/>
    </source>
</evidence>
<dbReference type="InterPro" id="IPR000064">
    <property type="entry name" value="NLP_P60_dom"/>
</dbReference>
<comment type="similarity">
    <text evidence="1">Belongs to the peptidase C40 family.</text>
</comment>
<protein>
    <submittedName>
        <fullName evidence="7">Cell wall-associated NlpC family hydrolase</fullName>
    </submittedName>
</protein>
<dbReference type="PANTHER" id="PTHR47359">
    <property type="entry name" value="PEPTIDOGLYCAN DL-ENDOPEPTIDASE CWLO"/>
    <property type="match status" value="1"/>
</dbReference>
<evidence type="ECO:0000259" key="6">
    <source>
        <dbReference type="PROSITE" id="PS51935"/>
    </source>
</evidence>
<dbReference type="AlphaFoldDB" id="A0A852SZI5"/>